<protein>
    <submittedName>
        <fullName evidence="1">Uncharacterized protein</fullName>
    </submittedName>
</protein>
<evidence type="ECO:0000313" key="1">
    <source>
        <dbReference type="EMBL" id="CAG5125449.1"/>
    </source>
</evidence>
<feature type="non-terminal residue" evidence="1">
    <location>
        <position position="1"/>
    </location>
</feature>
<reference evidence="1" key="1">
    <citation type="submission" date="2021-04" db="EMBL/GenBank/DDBJ databases">
        <authorList>
            <consortium name="Molecular Ecology Group"/>
        </authorList>
    </citation>
    <scope>NUCLEOTIDE SEQUENCE</scope>
</reference>
<comment type="caution">
    <text evidence="1">The sequence shown here is derived from an EMBL/GenBank/DDBJ whole genome shotgun (WGS) entry which is preliminary data.</text>
</comment>
<keyword evidence="2" id="KW-1185">Reference proteome</keyword>
<dbReference type="Proteomes" id="UP000678393">
    <property type="component" value="Unassembled WGS sequence"/>
</dbReference>
<dbReference type="AlphaFoldDB" id="A0A8S3Z8H5"/>
<evidence type="ECO:0000313" key="2">
    <source>
        <dbReference type="Proteomes" id="UP000678393"/>
    </source>
</evidence>
<feature type="non-terminal residue" evidence="1">
    <location>
        <position position="64"/>
    </location>
</feature>
<proteinExistence type="predicted"/>
<accession>A0A8S3Z8H5</accession>
<name>A0A8S3Z8H5_9EUPU</name>
<gene>
    <name evidence="1" type="ORF">CUNI_LOCUS11007</name>
</gene>
<dbReference type="EMBL" id="CAJHNH020002058">
    <property type="protein sequence ID" value="CAG5125449.1"/>
    <property type="molecule type" value="Genomic_DNA"/>
</dbReference>
<sequence>VNISRRGEQGACRNLYFFKQRQLENVKKRKHNSAKDPVKQDKLLQKCNCRRHAKRFQFKCGRCP</sequence>
<organism evidence="1 2">
    <name type="scientific">Candidula unifasciata</name>
    <dbReference type="NCBI Taxonomy" id="100452"/>
    <lineage>
        <taxon>Eukaryota</taxon>
        <taxon>Metazoa</taxon>
        <taxon>Spiralia</taxon>
        <taxon>Lophotrochozoa</taxon>
        <taxon>Mollusca</taxon>
        <taxon>Gastropoda</taxon>
        <taxon>Heterobranchia</taxon>
        <taxon>Euthyneura</taxon>
        <taxon>Panpulmonata</taxon>
        <taxon>Eupulmonata</taxon>
        <taxon>Stylommatophora</taxon>
        <taxon>Helicina</taxon>
        <taxon>Helicoidea</taxon>
        <taxon>Geomitridae</taxon>
        <taxon>Candidula</taxon>
    </lineage>
</organism>